<evidence type="ECO:0000313" key="1">
    <source>
        <dbReference type="EMBL" id="SPD65814.1"/>
    </source>
</evidence>
<accession>A0A9Q7UW91</accession>
<protein>
    <submittedName>
        <fullName evidence="1">Uncharacterized protein</fullName>
    </submittedName>
</protein>
<evidence type="ECO:0000313" key="2">
    <source>
        <dbReference type="Proteomes" id="UP000254259"/>
    </source>
</evidence>
<reference evidence="1 2" key="1">
    <citation type="submission" date="2018-01" db="EMBL/GenBank/DDBJ databases">
        <authorList>
            <person name="Clerissi C."/>
        </authorList>
    </citation>
    <scope>NUCLEOTIDE SEQUENCE [LARGE SCALE GENOMIC DNA]</scope>
    <source>
        <strain evidence="1">Cupriavidus taiwanensis SWF 66322</strain>
    </source>
</reference>
<organism evidence="1 2">
    <name type="scientific">Cupriavidus taiwanensis</name>
    <dbReference type="NCBI Taxonomy" id="164546"/>
    <lineage>
        <taxon>Bacteria</taxon>
        <taxon>Pseudomonadati</taxon>
        <taxon>Pseudomonadota</taxon>
        <taxon>Betaproteobacteria</taxon>
        <taxon>Burkholderiales</taxon>
        <taxon>Burkholderiaceae</taxon>
        <taxon>Cupriavidus</taxon>
    </lineage>
</organism>
<gene>
    <name evidence="1" type="ORF">CBM2636_20332</name>
</gene>
<sequence>MQLRTVWPKPLRVLGLRACGAAAQPPAFPKKRLSRLVIRIRFTILSPVFRVTHYI</sequence>
<dbReference type="AlphaFoldDB" id="A0A9Q7UW91"/>
<dbReference type="EMBL" id="LT984813">
    <property type="protein sequence ID" value="SPD65814.1"/>
    <property type="molecule type" value="Genomic_DNA"/>
</dbReference>
<name>A0A9Q7UW91_9BURK</name>
<proteinExistence type="predicted"/>
<dbReference type="Proteomes" id="UP000254259">
    <property type="component" value="Chromosome CBM2636"/>
</dbReference>